<comment type="caution">
    <text evidence="1">The sequence shown here is derived from an EMBL/GenBank/DDBJ whole genome shotgun (WGS) entry which is preliminary data.</text>
</comment>
<keyword evidence="2" id="KW-1185">Reference proteome</keyword>
<accession>A0A5B7F305</accession>
<evidence type="ECO:0000313" key="1">
    <source>
        <dbReference type="EMBL" id="MPC38994.1"/>
    </source>
</evidence>
<proteinExistence type="predicted"/>
<sequence length="90" mass="9932">MPSLFFNLPNTPFINRKCQNLSKSNSPHDFWHLAKSISNNFTSSSFPPLFNPDGTTAISSLSKAELFSQTFAKNSTLDDSGLVQTLSFSL</sequence>
<evidence type="ECO:0000313" key="2">
    <source>
        <dbReference type="Proteomes" id="UP000324222"/>
    </source>
</evidence>
<gene>
    <name evidence="1" type="ORF">E2C01_032513</name>
</gene>
<dbReference type="AlphaFoldDB" id="A0A5B7F305"/>
<reference evidence="1 2" key="1">
    <citation type="submission" date="2019-05" db="EMBL/GenBank/DDBJ databases">
        <title>Another draft genome of Portunus trituberculatus and its Hox gene families provides insights of decapod evolution.</title>
        <authorList>
            <person name="Jeong J.-H."/>
            <person name="Song I."/>
            <person name="Kim S."/>
            <person name="Choi T."/>
            <person name="Kim D."/>
            <person name="Ryu S."/>
            <person name="Kim W."/>
        </authorList>
    </citation>
    <scope>NUCLEOTIDE SEQUENCE [LARGE SCALE GENOMIC DNA]</scope>
    <source>
        <tissue evidence="1">Muscle</tissue>
    </source>
</reference>
<dbReference type="EMBL" id="VSRR010004228">
    <property type="protein sequence ID" value="MPC38994.1"/>
    <property type="molecule type" value="Genomic_DNA"/>
</dbReference>
<organism evidence="1 2">
    <name type="scientific">Portunus trituberculatus</name>
    <name type="common">Swimming crab</name>
    <name type="synonym">Neptunus trituberculatus</name>
    <dbReference type="NCBI Taxonomy" id="210409"/>
    <lineage>
        <taxon>Eukaryota</taxon>
        <taxon>Metazoa</taxon>
        <taxon>Ecdysozoa</taxon>
        <taxon>Arthropoda</taxon>
        <taxon>Crustacea</taxon>
        <taxon>Multicrustacea</taxon>
        <taxon>Malacostraca</taxon>
        <taxon>Eumalacostraca</taxon>
        <taxon>Eucarida</taxon>
        <taxon>Decapoda</taxon>
        <taxon>Pleocyemata</taxon>
        <taxon>Brachyura</taxon>
        <taxon>Eubrachyura</taxon>
        <taxon>Portunoidea</taxon>
        <taxon>Portunidae</taxon>
        <taxon>Portuninae</taxon>
        <taxon>Portunus</taxon>
    </lineage>
</organism>
<protein>
    <submittedName>
        <fullName evidence="1">Uncharacterized protein</fullName>
    </submittedName>
</protein>
<name>A0A5B7F305_PORTR</name>
<dbReference type="Proteomes" id="UP000324222">
    <property type="component" value="Unassembled WGS sequence"/>
</dbReference>